<organism evidence="3 4">
    <name type="scientific">Meloidogyne graminicola</name>
    <dbReference type="NCBI Taxonomy" id="189291"/>
    <lineage>
        <taxon>Eukaryota</taxon>
        <taxon>Metazoa</taxon>
        <taxon>Ecdysozoa</taxon>
        <taxon>Nematoda</taxon>
        <taxon>Chromadorea</taxon>
        <taxon>Rhabditida</taxon>
        <taxon>Tylenchina</taxon>
        <taxon>Tylenchomorpha</taxon>
        <taxon>Tylenchoidea</taxon>
        <taxon>Meloidogynidae</taxon>
        <taxon>Meloidogyninae</taxon>
        <taxon>Meloidogyne</taxon>
    </lineage>
</organism>
<evidence type="ECO:0000313" key="4">
    <source>
        <dbReference type="Proteomes" id="UP000605970"/>
    </source>
</evidence>
<feature type="domain" description="ShKT" evidence="2">
    <location>
        <begin position="205"/>
        <end position="239"/>
    </location>
</feature>
<comment type="caution">
    <text evidence="1">Lacks conserved residue(s) required for the propagation of feature annotation.</text>
</comment>
<dbReference type="InterPro" id="IPR003582">
    <property type="entry name" value="ShKT_dom"/>
</dbReference>
<name>A0A8T0A3T3_9BILA</name>
<accession>A0A8T0A3T3</accession>
<dbReference type="PANTHER" id="PTHR46219">
    <property type="entry name" value="PROTEIN CBG11138"/>
    <property type="match status" value="1"/>
</dbReference>
<keyword evidence="4" id="KW-1185">Reference proteome</keyword>
<dbReference type="Proteomes" id="UP000605970">
    <property type="component" value="Unassembled WGS sequence"/>
</dbReference>
<feature type="disulfide bond" evidence="1">
    <location>
        <begin position="205"/>
        <end position="239"/>
    </location>
</feature>
<feature type="non-terminal residue" evidence="3">
    <location>
        <position position="1"/>
    </location>
</feature>
<comment type="caution">
    <text evidence="3">The sequence shown here is derived from an EMBL/GenBank/DDBJ whole genome shotgun (WGS) entry which is preliminary data.</text>
</comment>
<gene>
    <name evidence="3" type="ORF">Mgra_00000470</name>
</gene>
<evidence type="ECO:0000259" key="2">
    <source>
        <dbReference type="PROSITE" id="PS51670"/>
    </source>
</evidence>
<dbReference type="PANTHER" id="PTHR46219:SF5">
    <property type="entry name" value="SHKT DOMAIN-CONTAINING PROTEIN"/>
    <property type="match status" value="1"/>
</dbReference>
<dbReference type="Gene3D" id="1.10.10.1870">
    <property type="entry name" value="ShTK domain-like"/>
    <property type="match status" value="2"/>
</dbReference>
<sequence>LYFKEIYGNKLNENTDISKLLKNNSKIIRNTKENINNIQFNQFPFNYIFLNKEKEILRCQFENGTLLPTAINCEDELENESCLQIFGIKDEEIRSKNCLHPELIKLAKRCAWTCLEKIMMAVCEHTCGFCTLFDECFDLSNDCSSLFPLCFNRQISPLFRQKCPLTCGLCKPIKSSEEENNENEIEAKKSGEIIVLVRKNDQQKCEDILNNCENNKHLCNDENYSKLLKKQCSKTCGNCSINELKEKTDFVKNIKNKKQLNRPPAINNKNNQKIIKNVKNEWNKKENYLFSSANEIISNSDGSFHFLISYYFSYILFLFLIMIDDSSVITENQAHFYSHNDITSILSASGGSNSDQENLNRFSSLQFLDKNEFFYDFLLVTHIIFEDFCNHIHGMHARIYHNNEDKTDCFVDLLRKFLEICECGVNGIEKVCNDLTNIDQHSKLLLNQLTLERASYALMLRMYESEKLLKENQILISTSILTKLFRENEQFRRISTLLLWNEECSLFSPTDFSRISENAMELTGNEDIYLIIY</sequence>
<protein>
    <recommendedName>
        <fullName evidence="2">ShKT domain-containing protein</fullName>
    </recommendedName>
</protein>
<reference evidence="3" key="1">
    <citation type="journal article" date="2020" name="Ecol. Evol.">
        <title>Genome structure and content of the rice root-knot nematode (Meloidogyne graminicola).</title>
        <authorList>
            <person name="Phan N.T."/>
            <person name="Danchin E.G.J."/>
            <person name="Klopp C."/>
            <person name="Perfus-Barbeoch L."/>
            <person name="Kozlowski D.K."/>
            <person name="Koutsovoulos G.D."/>
            <person name="Lopez-Roques C."/>
            <person name="Bouchez O."/>
            <person name="Zahm M."/>
            <person name="Besnard G."/>
            <person name="Bellafiore S."/>
        </authorList>
    </citation>
    <scope>NUCLEOTIDE SEQUENCE</scope>
    <source>
        <strain evidence="3">VN-18</strain>
    </source>
</reference>
<dbReference type="Pfam" id="PF01549">
    <property type="entry name" value="ShK"/>
    <property type="match status" value="2"/>
</dbReference>
<dbReference type="AlphaFoldDB" id="A0A8T0A3T3"/>
<dbReference type="PROSITE" id="PS51670">
    <property type="entry name" value="SHKT"/>
    <property type="match status" value="2"/>
</dbReference>
<dbReference type="EMBL" id="JABEBT010000002">
    <property type="protein sequence ID" value="KAF7640025.1"/>
    <property type="molecule type" value="Genomic_DNA"/>
</dbReference>
<feature type="domain" description="ShKT" evidence="2">
    <location>
        <begin position="136"/>
        <end position="170"/>
    </location>
</feature>
<evidence type="ECO:0000256" key="1">
    <source>
        <dbReference type="PROSITE-ProRule" id="PRU01005"/>
    </source>
</evidence>
<dbReference type="SMART" id="SM00254">
    <property type="entry name" value="ShKT"/>
    <property type="match status" value="2"/>
</dbReference>
<proteinExistence type="predicted"/>
<feature type="disulfide bond" evidence="1">
    <location>
        <begin position="136"/>
        <end position="170"/>
    </location>
</feature>
<evidence type="ECO:0000313" key="3">
    <source>
        <dbReference type="EMBL" id="KAF7640025.1"/>
    </source>
</evidence>
<keyword evidence="1" id="KW-1015">Disulfide bond</keyword>
<dbReference type="OrthoDB" id="3098at2759"/>